<protein>
    <submittedName>
        <fullName evidence="7">Two-component system response regulator YesN</fullName>
    </submittedName>
</protein>
<dbReference type="PANTHER" id="PTHR43280:SF2">
    <property type="entry name" value="HTH-TYPE TRANSCRIPTIONAL REGULATOR EXSA"/>
    <property type="match status" value="1"/>
</dbReference>
<sequence length="549" mass="62612">MYRILIVDNEPIIVDGLYHLFLEVGHLELDVHRAYSSAQALKLLEKHKIDIAFLDIHMPGMNGLDLQKKMQERWRKCKVIFLTGFNDFSYAQSALRHGVVDFVLKTEGDEKILESLDKAVEQLVHESTDRRQIEQAKRMTEQARPMLQKEFVLDLLYGERIFSESLELRFLELDFPLSLRHPVNLTLGRVDEWPEDMSGSDKTLLLYSIQNIAQEHLHEMRLFYLAYSHTHFIWLMQPKAVLDGEEPNTEAWRSAIAMVSGMLDSIQATCKELLKLPISLATLGTTTAWNSVAYDFSVLRQEMGSGLGLGQEVILSEAAFHPGAEAEPSQPDARIYGKNMRLLESYLESGNAAEFAVLSAEMLEIASGSVVRYPHYLETYLSIAALLLQQWNKRGITGALPDKRMLDKLAHISEHATWRAAAEHFAALAGLMSQSMREDQRGRSDAVVDKLHRYISEHLHSDLSLNKLSEVVYLNPAYLSRLYKQTQGVGLADYISDRRIEKALELLRGTSLLVQKIAEQVGLEPGYFIKMFKKTMKMTPQEYRESLLR</sequence>
<evidence type="ECO:0000313" key="7">
    <source>
        <dbReference type="EMBL" id="RED83173.1"/>
    </source>
</evidence>
<dbReference type="Gene3D" id="3.40.50.2300">
    <property type="match status" value="1"/>
</dbReference>
<dbReference type="InterPro" id="IPR009057">
    <property type="entry name" value="Homeodomain-like_sf"/>
</dbReference>
<dbReference type="PANTHER" id="PTHR43280">
    <property type="entry name" value="ARAC-FAMILY TRANSCRIPTIONAL REGULATOR"/>
    <property type="match status" value="1"/>
</dbReference>
<reference evidence="7 8" key="1">
    <citation type="submission" date="2018-07" db="EMBL/GenBank/DDBJ databases">
        <title>Genomic Encyclopedia of Type Strains, Phase III (KMG-III): the genomes of soil and plant-associated and newly described type strains.</title>
        <authorList>
            <person name="Whitman W."/>
        </authorList>
    </citation>
    <scope>NUCLEOTIDE SEQUENCE [LARGE SCALE GENOMIC DNA]</scope>
    <source>
        <strain evidence="7 8">CECT 7287</strain>
    </source>
</reference>
<dbReference type="InterPro" id="IPR011006">
    <property type="entry name" value="CheY-like_superfamily"/>
</dbReference>
<dbReference type="InterPro" id="IPR018062">
    <property type="entry name" value="HTH_AraC-typ_CS"/>
</dbReference>
<keyword evidence="4" id="KW-0597">Phosphoprotein</keyword>
<dbReference type="CDD" id="cd17536">
    <property type="entry name" value="REC_YesN-like"/>
    <property type="match status" value="1"/>
</dbReference>
<keyword evidence="1" id="KW-0805">Transcription regulation</keyword>
<feature type="domain" description="HTH araC/xylS-type" evidence="5">
    <location>
        <begin position="449"/>
        <end position="546"/>
    </location>
</feature>
<dbReference type="AlphaFoldDB" id="A0A3D9KA84"/>
<keyword evidence="8" id="KW-1185">Reference proteome</keyword>
<dbReference type="Proteomes" id="UP000256977">
    <property type="component" value="Unassembled WGS sequence"/>
</dbReference>
<evidence type="ECO:0000259" key="5">
    <source>
        <dbReference type="PROSITE" id="PS01124"/>
    </source>
</evidence>
<evidence type="ECO:0000256" key="2">
    <source>
        <dbReference type="ARBA" id="ARBA00023125"/>
    </source>
</evidence>
<dbReference type="InterPro" id="IPR018060">
    <property type="entry name" value="HTH_AraC"/>
</dbReference>
<dbReference type="Pfam" id="PF00072">
    <property type="entry name" value="Response_reg"/>
    <property type="match status" value="1"/>
</dbReference>
<evidence type="ECO:0000256" key="4">
    <source>
        <dbReference type="PROSITE-ProRule" id="PRU00169"/>
    </source>
</evidence>
<dbReference type="PROSITE" id="PS00041">
    <property type="entry name" value="HTH_ARAC_FAMILY_1"/>
    <property type="match status" value="1"/>
</dbReference>
<name>A0A3D9KA84_9BACL</name>
<keyword evidence="3" id="KW-0804">Transcription</keyword>
<dbReference type="OrthoDB" id="2543932at2"/>
<comment type="caution">
    <text evidence="7">The sequence shown here is derived from an EMBL/GenBank/DDBJ whole genome shotgun (WGS) entry which is preliminary data.</text>
</comment>
<dbReference type="Gene3D" id="1.10.10.60">
    <property type="entry name" value="Homeodomain-like"/>
    <property type="match status" value="2"/>
</dbReference>
<dbReference type="EMBL" id="QRDZ01000008">
    <property type="protein sequence ID" value="RED83173.1"/>
    <property type="molecule type" value="Genomic_DNA"/>
</dbReference>
<dbReference type="SMART" id="SM00342">
    <property type="entry name" value="HTH_ARAC"/>
    <property type="match status" value="1"/>
</dbReference>
<dbReference type="SMART" id="SM00448">
    <property type="entry name" value="REC"/>
    <property type="match status" value="1"/>
</dbReference>
<evidence type="ECO:0000313" key="8">
    <source>
        <dbReference type="Proteomes" id="UP000256977"/>
    </source>
</evidence>
<evidence type="ECO:0000256" key="1">
    <source>
        <dbReference type="ARBA" id="ARBA00023015"/>
    </source>
</evidence>
<evidence type="ECO:0000256" key="3">
    <source>
        <dbReference type="ARBA" id="ARBA00023163"/>
    </source>
</evidence>
<dbReference type="InterPro" id="IPR001789">
    <property type="entry name" value="Sig_transdc_resp-reg_receiver"/>
</dbReference>
<feature type="modified residue" description="4-aspartylphosphate" evidence="4">
    <location>
        <position position="55"/>
    </location>
</feature>
<dbReference type="GO" id="GO:0043565">
    <property type="term" value="F:sequence-specific DNA binding"/>
    <property type="evidence" value="ECO:0007669"/>
    <property type="project" value="InterPro"/>
</dbReference>
<dbReference type="GO" id="GO:0000160">
    <property type="term" value="P:phosphorelay signal transduction system"/>
    <property type="evidence" value="ECO:0007669"/>
    <property type="project" value="InterPro"/>
</dbReference>
<dbReference type="PROSITE" id="PS50110">
    <property type="entry name" value="RESPONSE_REGULATORY"/>
    <property type="match status" value="1"/>
</dbReference>
<evidence type="ECO:0000259" key="6">
    <source>
        <dbReference type="PROSITE" id="PS50110"/>
    </source>
</evidence>
<dbReference type="SUPFAM" id="SSF46689">
    <property type="entry name" value="Homeodomain-like"/>
    <property type="match status" value="2"/>
</dbReference>
<feature type="domain" description="Response regulatory" evidence="6">
    <location>
        <begin position="3"/>
        <end position="120"/>
    </location>
</feature>
<accession>A0A3D9KA84</accession>
<keyword evidence="2" id="KW-0238">DNA-binding</keyword>
<dbReference type="Pfam" id="PF12833">
    <property type="entry name" value="HTH_18"/>
    <property type="match status" value="1"/>
</dbReference>
<dbReference type="PROSITE" id="PS01124">
    <property type="entry name" value="HTH_ARAC_FAMILY_2"/>
    <property type="match status" value="1"/>
</dbReference>
<organism evidence="7 8">
    <name type="scientific">Cohnella phaseoli</name>
    <dbReference type="NCBI Taxonomy" id="456490"/>
    <lineage>
        <taxon>Bacteria</taxon>
        <taxon>Bacillati</taxon>
        <taxon>Bacillota</taxon>
        <taxon>Bacilli</taxon>
        <taxon>Bacillales</taxon>
        <taxon>Paenibacillaceae</taxon>
        <taxon>Cohnella</taxon>
    </lineage>
</organism>
<proteinExistence type="predicted"/>
<dbReference type="RefSeq" id="WP_116060783.1">
    <property type="nucleotide sequence ID" value="NZ_QRDZ01000008.1"/>
</dbReference>
<gene>
    <name evidence="7" type="ORF">DFP98_10815</name>
</gene>
<dbReference type="SUPFAM" id="SSF52172">
    <property type="entry name" value="CheY-like"/>
    <property type="match status" value="1"/>
</dbReference>
<dbReference type="GO" id="GO:0003700">
    <property type="term" value="F:DNA-binding transcription factor activity"/>
    <property type="evidence" value="ECO:0007669"/>
    <property type="project" value="InterPro"/>
</dbReference>